<dbReference type="Pfam" id="PF01895">
    <property type="entry name" value="PhoU"/>
    <property type="match status" value="2"/>
</dbReference>
<sequence>MDVQLMVSQFLGGLGIFLFGIQIMGDGLKKTAGDSLRDLLNRFTSTPLKAVLTGVLVTVLLQSSSGTTVLTVGLVSAGFMKLRQAIGVIMGANIGTTITAFIIGINVGEYALPILGIGAILLFFFKKQLINNTGQIMFGFGALFYGLELMGSGMAPLEDLPAFTNLMVNLSNHPILAAFTGTGMTLIMQSSSATVGILQKLYMQGSVSLDAVLPILFGDNIGTTITAILATIGASTAAKRTAGAHVLFNVIGTVIFLIFLNPFTGLVVWFGQMLNLNPALQIAFAHGLFNIGNVLIQFWFINNIARLMERIIPGKDAIVEYDTTTLDTKFIRISPNLALNQAKLEINQMSKFAIEEFQHSFSYYREQKDNDLSTVVNLEEAVNNIDRRLTEYLMVISAEKLTVAESNELSALIDVMKYLERIGDHSENIANNVKAIIKIEKKKKSKNKEKGRTNGEKPFLYDQDVIDMFEMVESIVKNAILAYEEDDEELANKVISQDPLINKMEIKMRKKYIESVNNGTERSGDGILFIDIVSSLERIGDHSVKIARHVDSKQSFLTISETFDRVGGASRLRPLTPPYVPFGIRRFHFILNMYFIVMLYTRD</sequence>
<evidence type="ECO:0000313" key="9">
    <source>
        <dbReference type="Proteomes" id="UP000193435"/>
    </source>
</evidence>
<dbReference type="Pfam" id="PF02690">
    <property type="entry name" value="Na_Pi_cotrans"/>
    <property type="match status" value="2"/>
</dbReference>
<dbReference type="GO" id="GO:0044341">
    <property type="term" value="P:sodium-dependent phosphate transport"/>
    <property type="evidence" value="ECO:0007669"/>
    <property type="project" value="InterPro"/>
</dbReference>
<dbReference type="NCBIfam" id="NF037997">
    <property type="entry name" value="Na_Pi_symport"/>
    <property type="match status" value="1"/>
</dbReference>
<name>A0A1X7NHJ8_9LACT</name>
<dbReference type="Proteomes" id="UP000193435">
    <property type="component" value="Unassembled WGS sequence"/>
</dbReference>
<organism evidence="8 9">
    <name type="scientific">Carnobacterium iners</name>
    <dbReference type="NCBI Taxonomy" id="1073423"/>
    <lineage>
        <taxon>Bacteria</taxon>
        <taxon>Bacillati</taxon>
        <taxon>Bacillota</taxon>
        <taxon>Bacilli</taxon>
        <taxon>Lactobacillales</taxon>
        <taxon>Carnobacteriaceae</taxon>
        <taxon>Carnobacterium</taxon>
    </lineage>
</organism>
<dbReference type="GO" id="GO:0005436">
    <property type="term" value="F:sodium:phosphate symporter activity"/>
    <property type="evidence" value="ECO:0007669"/>
    <property type="project" value="InterPro"/>
</dbReference>
<feature type="transmembrane region" description="Helical" evidence="6">
    <location>
        <begin position="137"/>
        <end position="155"/>
    </location>
</feature>
<feature type="transmembrane region" description="Helical" evidence="6">
    <location>
        <begin position="246"/>
        <end position="270"/>
    </location>
</feature>
<gene>
    <name evidence="8" type="ORF">SAMN04488700_1927</name>
</gene>
<keyword evidence="5 6" id="KW-0472">Membrane</keyword>
<evidence type="ECO:0000256" key="3">
    <source>
        <dbReference type="ARBA" id="ARBA00022692"/>
    </source>
</evidence>
<feature type="domain" description="PhoU" evidence="7">
    <location>
        <begin position="346"/>
        <end position="433"/>
    </location>
</feature>
<dbReference type="PANTHER" id="PTHR10010:SF46">
    <property type="entry name" value="SODIUM-DEPENDENT PHOSPHATE TRANSPORT PROTEIN 2B"/>
    <property type="match status" value="1"/>
</dbReference>
<dbReference type="InterPro" id="IPR004633">
    <property type="entry name" value="NaPi_cotrn-rel/YqeW-like"/>
</dbReference>
<evidence type="ECO:0000256" key="2">
    <source>
        <dbReference type="ARBA" id="ARBA00022475"/>
    </source>
</evidence>
<keyword evidence="4 6" id="KW-1133">Transmembrane helix</keyword>
<accession>A0A1X7NHJ8</accession>
<evidence type="ECO:0000256" key="6">
    <source>
        <dbReference type="SAM" id="Phobius"/>
    </source>
</evidence>
<dbReference type="InterPro" id="IPR003841">
    <property type="entry name" value="Na/Pi_transpt"/>
</dbReference>
<keyword evidence="3 6" id="KW-0812">Transmembrane</keyword>
<evidence type="ECO:0000313" key="8">
    <source>
        <dbReference type="EMBL" id="SMH36834.1"/>
    </source>
</evidence>
<dbReference type="InterPro" id="IPR038078">
    <property type="entry name" value="PhoU-like_sf"/>
</dbReference>
<dbReference type="Gene3D" id="1.20.58.220">
    <property type="entry name" value="Phosphate transport system protein phou homolog 2, domain 2"/>
    <property type="match status" value="2"/>
</dbReference>
<dbReference type="InterPro" id="IPR026022">
    <property type="entry name" value="PhoU_dom"/>
</dbReference>
<evidence type="ECO:0000256" key="5">
    <source>
        <dbReference type="ARBA" id="ARBA00023136"/>
    </source>
</evidence>
<evidence type="ECO:0000259" key="7">
    <source>
        <dbReference type="Pfam" id="PF01895"/>
    </source>
</evidence>
<dbReference type="NCBIfam" id="TIGR00704">
    <property type="entry name" value="NaPi_cotrn_rel"/>
    <property type="match status" value="1"/>
</dbReference>
<dbReference type="SUPFAM" id="SSF109755">
    <property type="entry name" value="PhoU-like"/>
    <property type="match status" value="1"/>
</dbReference>
<evidence type="ECO:0000256" key="1">
    <source>
        <dbReference type="ARBA" id="ARBA00004651"/>
    </source>
</evidence>
<dbReference type="RefSeq" id="WP_234987892.1">
    <property type="nucleotide sequence ID" value="NZ_FOAH01000012.1"/>
</dbReference>
<dbReference type="AlphaFoldDB" id="A0A1X7NHJ8"/>
<dbReference type="GO" id="GO:0005886">
    <property type="term" value="C:plasma membrane"/>
    <property type="evidence" value="ECO:0007669"/>
    <property type="project" value="UniProtKB-SubCell"/>
</dbReference>
<evidence type="ECO:0000256" key="4">
    <source>
        <dbReference type="ARBA" id="ARBA00022989"/>
    </source>
</evidence>
<keyword evidence="2" id="KW-1003">Cell membrane</keyword>
<dbReference type="EMBL" id="FXBJ01000002">
    <property type="protein sequence ID" value="SMH36834.1"/>
    <property type="molecule type" value="Genomic_DNA"/>
</dbReference>
<feature type="transmembrane region" description="Helical" evidence="6">
    <location>
        <begin position="175"/>
        <end position="198"/>
    </location>
</feature>
<proteinExistence type="predicted"/>
<protein>
    <submittedName>
        <fullName evidence="8">Phosphate:Na+ symporter</fullName>
    </submittedName>
</protein>
<feature type="transmembrane region" description="Helical" evidence="6">
    <location>
        <begin position="49"/>
        <end position="73"/>
    </location>
</feature>
<reference evidence="8 9" key="1">
    <citation type="submission" date="2017-04" db="EMBL/GenBank/DDBJ databases">
        <authorList>
            <person name="Afonso C.L."/>
            <person name="Miller P.J."/>
            <person name="Scott M.A."/>
            <person name="Spackman E."/>
            <person name="Goraichik I."/>
            <person name="Dimitrov K.M."/>
            <person name="Suarez D.L."/>
            <person name="Swayne D.E."/>
        </authorList>
    </citation>
    <scope>NUCLEOTIDE SEQUENCE [LARGE SCALE GENOMIC DNA]</scope>
    <source>
        <strain evidence="8 9">LMG26642</strain>
    </source>
</reference>
<dbReference type="PANTHER" id="PTHR10010">
    <property type="entry name" value="SOLUTE CARRIER FAMILY 34 SODIUM PHOSPHATE , MEMBER 2-RELATED"/>
    <property type="match status" value="1"/>
</dbReference>
<keyword evidence="9" id="KW-1185">Reference proteome</keyword>
<feature type="domain" description="PhoU" evidence="7">
    <location>
        <begin position="466"/>
        <end position="549"/>
    </location>
</feature>
<comment type="subcellular location">
    <subcellularLocation>
        <location evidence="1">Cell membrane</location>
        <topology evidence="1">Multi-pass membrane protein</topology>
    </subcellularLocation>
</comment>
<feature type="transmembrane region" description="Helical" evidence="6">
    <location>
        <begin position="110"/>
        <end position="125"/>
    </location>
</feature>
<feature type="transmembrane region" description="Helical" evidence="6">
    <location>
        <begin position="282"/>
        <end position="301"/>
    </location>
</feature>